<dbReference type="PANTHER" id="PTHR22938:SF0">
    <property type="entry name" value="E3 UBIQUITIN-PROTEIN LIGASE ZNF598"/>
    <property type="match status" value="1"/>
</dbReference>
<feature type="compositionally biased region" description="Basic residues" evidence="9">
    <location>
        <begin position="725"/>
        <end position="735"/>
    </location>
</feature>
<evidence type="ECO:0000256" key="6">
    <source>
        <dbReference type="ARBA" id="ARBA00022771"/>
    </source>
</evidence>
<keyword evidence="2" id="KW-0963">Cytoplasm</keyword>
<comment type="subcellular location">
    <subcellularLocation>
        <location evidence="1">Cytoplasm</location>
    </subcellularLocation>
</comment>
<keyword evidence="6 8" id="KW-0863">Zinc-finger</keyword>
<evidence type="ECO:0000256" key="2">
    <source>
        <dbReference type="ARBA" id="ARBA00022490"/>
    </source>
</evidence>
<feature type="compositionally biased region" description="Low complexity" evidence="9">
    <location>
        <begin position="253"/>
        <end position="264"/>
    </location>
</feature>
<dbReference type="InterPro" id="IPR001841">
    <property type="entry name" value="Znf_RING"/>
</dbReference>
<evidence type="ECO:0000256" key="7">
    <source>
        <dbReference type="ARBA" id="ARBA00022833"/>
    </source>
</evidence>
<sequence length="735" mass="80690">MDDSCAVCAETLEWVAYGACGHRDVCSTCVARLRFICNDRNCCICKTENPVVFVTKALGDYTRMINDFSLLPSEPREGRLGSYWYHEDTQAFFDDAEHYRMIKAMCKLSCSVCDNAEDKSSDAPKRRQRFRNIEQLKGHIYHQHKLLMCSLCLEGRKIHFRNEHVLCEDEGCLAKKFIVFQSEAEMKRHNTLEHGGRMSRAKRNAALQIPTSFRYRSSEQDRRRGRGRTFRRDFAEDQISAAIQASLEYANADSARPSGSSSSAQIMPDPAAETDDIDPIVQPFESLTTAESEQPSRYLQALGQSYRNAPLREAAFPPLMGSCSSNQVPKRESEGMRNTMADHLRRQNNRNVNAARTWNTTGHPTASNTTTSLPSTNTSSAPLGMGSGYTSSSYASLAKGQALGRAAAAAALRVKSGSPSRSSDSRSRIGHSASAPNLAEKEVVETTSNFPPISAAVPKRNQTVSLPKVEDVQAANKSLVEKIRAALDDDQEKYTVFKEISGHYRQGSIDTEMYLDYVRHFGLSHLILDLARLCPDPEKQKELLDTYNSGVRKNGPQENGWGQGSGSSSSSSKKGKGKQADASGSKRNTLAEGIMDTVKDLQSNYKSAEQEVEVLTKDGYRPPRGKSKATLDDEWPVSGQGQSSKPGKQTEDQSAGGGANQSLTDRGGGSKQKKTSKFHRVRLGEGSTASILDLRNSDPDPDPDPADNRSDGNGNSSAALPLRGVWRRGGGHNLF</sequence>
<keyword evidence="5" id="KW-0479">Metal-binding</keyword>
<dbReference type="PROSITE" id="PS50089">
    <property type="entry name" value="ZF_RING_2"/>
    <property type="match status" value="1"/>
</dbReference>
<dbReference type="InterPro" id="IPR056437">
    <property type="entry name" value="Znf-C2H2_ZNF598/HEL2"/>
</dbReference>
<feature type="region of interest" description="Disordered" evidence="9">
    <location>
        <begin position="357"/>
        <end position="379"/>
    </location>
</feature>
<dbReference type="GO" id="GO:0061630">
    <property type="term" value="F:ubiquitin protein ligase activity"/>
    <property type="evidence" value="ECO:0007669"/>
    <property type="project" value="InterPro"/>
</dbReference>
<dbReference type="Proteomes" id="UP000197138">
    <property type="component" value="Unassembled WGS sequence"/>
</dbReference>
<feature type="region of interest" description="Disordered" evidence="9">
    <location>
        <begin position="413"/>
        <end position="442"/>
    </location>
</feature>
<name>A0A218WRQ1_PUNGR</name>
<dbReference type="GO" id="GO:0043022">
    <property type="term" value="F:ribosome binding"/>
    <property type="evidence" value="ECO:0007669"/>
    <property type="project" value="TreeGrafter"/>
</dbReference>
<accession>A0A218WRQ1</accession>
<feature type="domain" description="RING-type" evidence="10">
    <location>
        <begin position="5"/>
        <end position="46"/>
    </location>
</feature>
<reference evidence="12" key="1">
    <citation type="journal article" date="2017" name="Plant J.">
        <title>The pomegranate (Punica granatum L.) genome and the genomics of punicalagin biosynthesis.</title>
        <authorList>
            <person name="Qin G."/>
            <person name="Xu C."/>
            <person name="Ming R."/>
            <person name="Tang H."/>
            <person name="Guyot R."/>
            <person name="Kramer E.M."/>
            <person name="Hu Y."/>
            <person name="Yi X."/>
            <person name="Qi Y."/>
            <person name="Xu X."/>
            <person name="Gao Z."/>
            <person name="Pan H."/>
            <person name="Jian J."/>
            <person name="Tian Y."/>
            <person name="Yue Z."/>
            <person name="Xu Y."/>
        </authorList>
    </citation>
    <scope>NUCLEOTIDE SEQUENCE [LARGE SCALE GENOMIC DNA]</scope>
    <source>
        <strain evidence="12">cv. Dabenzi</strain>
    </source>
</reference>
<feature type="compositionally biased region" description="Low complexity" evidence="9">
    <location>
        <begin position="365"/>
        <end position="379"/>
    </location>
</feature>
<dbReference type="CDD" id="cd16615">
    <property type="entry name" value="RING-HC_ZNF598"/>
    <property type="match status" value="1"/>
</dbReference>
<feature type="region of interest" description="Disordered" evidence="9">
    <location>
        <begin position="614"/>
        <end position="735"/>
    </location>
</feature>
<feature type="region of interest" description="Disordered" evidence="9">
    <location>
        <begin position="253"/>
        <end position="276"/>
    </location>
</feature>
<evidence type="ECO:0000256" key="9">
    <source>
        <dbReference type="SAM" id="MobiDB-lite"/>
    </source>
</evidence>
<protein>
    <recommendedName>
        <fullName evidence="10">RING-type domain-containing protein</fullName>
    </recommendedName>
</protein>
<feature type="compositionally biased region" description="Basic residues" evidence="9">
    <location>
        <begin position="671"/>
        <end position="681"/>
    </location>
</feature>
<evidence type="ECO:0000313" key="11">
    <source>
        <dbReference type="EMBL" id="OWM75455.1"/>
    </source>
</evidence>
<proteinExistence type="predicted"/>
<gene>
    <name evidence="11" type="ORF">CDL15_Pgr021619</name>
</gene>
<keyword evidence="4" id="KW-0808">Transferase</keyword>
<dbReference type="AlphaFoldDB" id="A0A218WRQ1"/>
<dbReference type="GO" id="GO:0008270">
    <property type="term" value="F:zinc ion binding"/>
    <property type="evidence" value="ECO:0007669"/>
    <property type="project" value="UniProtKB-KW"/>
</dbReference>
<dbReference type="InterPro" id="IPR057634">
    <property type="entry name" value="PAH_ZNF598/HEL2"/>
</dbReference>
<dbReference type="InterPro" id="IPR044288">
    <property type="entry name" value="ZNF598/HEL2"/>
</dbReference>
<organism evidence="11 12">
    <name type="scientific">Punica granatum</name>
    <name type="common">Pomegranate</name>
    <dbReference type="NCBI Taxonomy" id="22663"/>
    <lineage>
        <taxon>Eukaryota</taxon>
        <taxon>Viridiplantae</taxon>
        <taxon>Streptophyta</taxon>
        <taxon>Embryophyta</taxon>
        <taxon>Tracheophyta</taxon>
        <taxon>Spermatophyta</taxon>
        <taxon>Magnoliopsida</taxon>
        <taxon>eudicotyledons</taxon>
        <taxon>Gunneridae</taxon>
        <taxon>Pentapetalae</taxon>
        <taxon>rosids</taxon>
        <taxon>malvids</taxon>
        <taxon>Myrtales</taxon>
        <taxon>Lythraceae</taxon>
        <taxon>Punica</taxon>
    </lineage>
</organism>
<dbReference type="GO" id="GO:0016567">
    <property type="term" value="P:protein ubiquitination"/>
    <property type="evidence" value="ECO:0007669"/>
    <property type="project" value="TreeGrafter"/>
</dbReference>
<evidence type="ECO:0000313" key="12">
    <source>
        <dbReference type="Proteomes" id="UP000197138"/>
    </source>
</evidence>
<evidence type="ECO:0000256" key="4">
    <source>
        <dbReference type="ARBA" id="ARBA00022679"/>
    </source>
</evidence>
<dbReference type="EMBL" id="MTKT01003240">
    <property type="protein sequence ID" value="OWM75455.1"/>
    <property type="molecule type" value="Genomic_DNA"/>
</dbReference>
<evidence type="ECO:0000256" key="3">
    <source>
        <dbReference type="ARBA" id="ARBA00022553"/>
    </source>
</evidence>
<keyword evidence="7" id="KW-0862">Zinc</keyword>
<dbReference type="GO" id="GO:0005737">
    <property type="term" value="C:cytoplasm"/>
    <property type="evidence" value="ECO:0007669"/>
    <property type="project" value="UniProtKB-SubCell"/>
</dbReference>
<dbReference type="Pfam" id="PF23230">
    <property type="entry name" value="zf-C2H2_13"/>
    <property type="match status" value="1"/>
</dbReference>
<evidence type="ECO:0000256" key="1">
    <source>
        <dbReference type="ARBA" id="ARBA00004496"/>
    </source>
</evidence>
<evidence type="ECO:0000256" key="5">
    <source>
        <dbReference type="ARBA" id="ARBA00022723"/>
    </source>
</evidence>
<evidence type="ECO:0000256" key="8">
    <source>
        <dbReference type="PROSITE-ProRule" id="PRU00175"/>
    </source>
</evidence>
<keyword evidence="3" id="KW-0597">Phosphoprotein</keyword>
<evidence type="ECO:0000259" key="10">
    <source>
        <dbReference type="PROSITE" id="PS50089"/>
    </source>
</evidence>
<dbReference type="GO" id="GO:0072344">
    <property type="term" value="P:rescue of stalled ribosome"/>
    <property type="evidence" value="ECO:0007669"/>
    <property type="project" value="InterPro"/>
</dbReference>
<dbReference type="Pfam" id="PF23202">
    <property type="entry name" value="PAH_ZNF598"/>
    <property type="match status" value="1"/>
</dbReference>
<dbReference type="Pfam" id="PF25447">
    <property type="entry name" value="RING_ZNF598"/>
    <property type="match status" value="1"/>
</dbReference>
<feature type="region of interest" description="Disordered" evidence="9">
    <location>
        <begin position="548"/>
        <end position="591"/>
    </location>
</feature>
<comment type="caution">
    <text evidence="11">The sequence shown here is derived from an EMBL/GenBank/DDBJ whole genome shotgun (WGS) entry which is preliminary data.</text>
</comment>
<dbReference type="PANTHER" id="PTHR22938">
    <property type="entry name" value="ZINC FINGER PROTEIN 598"/>
    <property type="match status" value="1"/>
</dbReference>
<dbReference type="InterPro" id="IPR041888">
    <property type="entry name" value="RING-HC_ZNF598/HEL2"/>
</dbReference>
<feature type="compositionally biased region" description="Low complexity" evidence="9">
    <location>
        <begin position="413"/>
        <end position="422"/>
    </location>
</feature>